<sequence length="408" mass="44898">MQLRNILAKKLLFGMVLLGLSTCNLPTTESADNSNQETQAAAPISQQTATNNQACTLVENGFGSPGKVNVRAEEVVTGLEVPWGIAFLPNRDMLVTERPGRVRLVRDGKLVSQPVATINVTDSGEDGLLGIATHPNFAENRFFYVYYTADRNGSQVNRVERWRLSENGLTASPDRVIVDDIPVAQFHNGGRIRFGPDGMLYIGTGDARNPQISQDVNSLAGKILRVTPDGQVPQDNPFEKNPVYITGIRNTQGFDWRDQSTLWVTDHGPSGDLGRRGHDKLSLARSGDNLGWPTIYRCESGEGLVTPSIVWREALPPGGAAIYTGNTIPEWRGSLIIATLRSEHLQRVVFAPQSPQQVERHEVYLQGKYGRLREAIMGPDGELYVTTSNCDGRGNCPPQQDKIIRITR</sequence>
<comment type="caution">
    <text evidence="4">The sequence shown here is derived from an EMBL/GenBank/DDBJ whole genome shotgun (WGS) entry which is preliminary data.</text>
</comment>
<dbReference type="PANTHER" id="PTHR19328:SF13">
    <property type="entry name" value="HIPL1 PROTEIN"/>
    <property type="match status" value="1"/>
</dbReference>
<dbReference type="EMBL" id="JACKZP010000108">
    <property type="protein sequence ID" value="MBC1304452.1"/>
    <property type="molecule type" value="Genomic_DNA"/>
</dbReference>
<accession>A0ABR6SDI8</accession>
<dbReference type="SUPFAM" id="SSF50952">
    <property type="entry name" value="Soluble quinoprotein glucose dehydrogenase"/>
    <property type="match status" value="1"/>
</dbReference>
<dbReference type="InterPro" id="IPR011041">
    <property type="entry name" value="Quinoprot_gluc/sorb_DH_b-prop"/>
</dbReference>
<evidence type="ECO:0000256" key="1">
    <source>
        <dbReference type="SAM" id="MobiDB-lite"/>
    </source>
</evidence>
<proteinExistence type="predicted"/>
<feature type="domain" description="Glucose/Sorbosone dehydrogenase" evidence="3">
    <location>
        <begin position="79"/>
        <end position="393"/>
    </location>
</feature>
<evidence type="ECO:0000313" key="4">
    <source>
        <dbReference type="EMBL" id="MBC1304452.1"/>
    </source>
</evidence>
<organism evidence="4 5">
    <name type="scientific">Trichormus variabilis N2B</name>
    <dbReference type="NCBI Taxonomy" id="2681315"/>
    <lineage>
        <taxon>Bacteria</taxon>
        <taxon>Bacillati</taxon>
        <taxon>Cyanobacteriota</taxon>
        <taxon>Cyanophyceae</taxon>
        <taxon>Nostocales</taxon>
        <taxon>Nostocaceae</taxon>
        <taxon>Trichormus</taxon>
    </lineage>
</organism>
<name>A0ABR6SDI8_ANAVA</name>
<keyword evidence="2" id="KW-0732">Signal</keyword>
<dbReference type="GeneID" id="58725633"/>
<dbReference type="Proteomes" id="UP000570851">
    <property type="component" value="Unassembled WGS sequence"/>
</dbReference>
<dbReference type="PANTHER" id="PTHR19328">
    <property type="entry name" value="HEDGEHOG-INTERACTING PROTEIN"/>
    <property type="match status" value="1"/>
</dbReference>
<evidence type="ECO:0000256" key="2">
    <source>
        <dbReference type="SAM" id="SignalP"/>
    </source>
</evidence>
<dbReference type="InterPro" id="IPR012938">
    <property type="entry name" value="Glc/Sorbosone_DH"/>
</dbReference>
<gene>
    <name evidence="4" type="ORF">GNE12_21270</name>
</gene>
<feature type="signal peptide" evidence="2">
    <location>
        <begin position="1"/>
        <end position="26"/>
    </location>
</feature>
<feature type="region of interest" description="Disordered" evidence="1">
    <location>
        <begin position="28"/>
        <end position="47"/>
    </location>
</feature>
<evidence type="ECO:0000313" key="5">
    <source>
        <dbReference type="Proteomes" id="UP000570851"/>
    </source>
</evidence>
<keyword evidence="5" id="KW-1185">Reference proteome</keyword>
<protein>
    <submittedName>
        <fullName evidence="4">PQQ-dependent sugar dehydrogenase</fullName>
    </submittedName>
</protein>
<dbReference type="Gene3D" id="2.120.10.30">
    <property type="entry name" value="TolB, C-terminal domain"/>
    <property type="match status" value="1"/>
</dbReference>
<reference evidence="4 5" key="1">
    <citation type="submission" date="2019-11" db="EMBL/GenBank/DDBJ databases">
        <title>Comparison of genomes from free-living endosymbiotic cyanobacteria isolated from Azolla.</title>
        <authorList>
            <person name="Thiel T."/>
            <person name="Pratte B."/>
        </authorList>
    </citation>
    <scope>NUCLEOTIDE SEQUENCE [LARGE SCALE GENOMIC DNA]</scope>
    <source>
        <strain evidence="4 5">N2B</strain>
    </source>
</reference>
<dbReference type="RefSeq" id="WP_011319621.1">
    <property type="nucleotide sequence ID" value="NZ_JACKZP010000108.1"/>
</dbReference>
<feature type="chain" id="PRO_5047130088" evidence="2">
    <location>
        <begin position="27"/>
        <end position="408"/>
    </location>
</feature>
<dbReference type="InterPro" id="IPR011042">
    <property type="entry name" value="6-blade_b-propeller_TolB-like"/>
</dbReference>
<evidence type="ECO:0000259" key="3">
    <source>
        <dbReference type="Pfam" id="PF07995"/>
    </source>
</evidence>
<dbReference type="Pfam" id="PF07995">
    <property type="entry name" value="GSDH"/>
    <property type="match status" value="1"/>
</dbReference>